<feature type="domain" description="Ketoreductase" evidence="3">
    <location>
        <begin position="21"/>
        <end position="186"/>
    </location>
</feature>
<protein>
    <submittedName>
        <fullName evidence="4">NAD(P)-dependent dehydrogenase, short-chain alcohol dehydrogenase family</fullName>
    </submittedName>
</protein>
<dbReference type="InterPro" id="IPR002347">
    <property type="entry name" value="SDR_fam"/>
</dbReference>
<reference evidence="5" key="1">
    <citation type="submission" date="2016-10" db="EMBL/GenBank/DDBJ databases">
        <authorList>
            <person name="Varghese N."/>
            <person name="Submissions S."/>
        </authorList>
    </citation>
    <scope>NUCLEOTIDE SEQUENCE [LARGE SCALE GENOMIC DNA]</scope>
    <source>
        <strain evidence="5">CGMCC 1.10824</strain>
    </source>
</reference>
<name>A0A1G6DQU5_9GAMM</name>
<dbReference type="Proteomes" id="UP000199626">
    <property type="component" value="Unassembled WGS sequence"/>
</dbReference>
<dbReference type="InterPro" id="IPR020904">
    <property type="entry name" value="Sc_DH/Rdtase_CS"/>
</dbReference>
<evidence type="ECO:0000256" key="2">
    <source>
        <dbReference type="ARBA" id="ARBA00023002"/>
    </source>
</evidence>
<dbReference type="STRING" id="1159017.SAMN02927930_01842"/>
<dbReference type="PRINTS" id="PR00081">
    <property type="entry name" value="GDHRDH"/>
</dbReference>
<dbReference type="PANTHER" id="PTHR42901:SF1">
    <property type="entry name" value="ALCOHOL DEHYDROGENASE"/>
    <property type="match status" value="1"/>
</dbReference>
<dbReference type="Pfam" id="PF00106">
    <property type="entry name" value="adh_short"/>
    <property type="match status" value="1"/>
</dbReference>
<keyword evidence="2" id="KW-0560">Oxidoreductase</keyword>
<organism evidence="4 5">
    <name type="scientific">Pseudidiomarina indica</name>
    <dbReference type="NCBI Taxonomy" id="1159017"/>
    <lineage>
        <taxon>Bacteria</taxon>
        <taxon>Pseudomonadati</taxon>
        <taxon>Pseudomonadota</taxon>
        <taxon>Gammaproteobacteria</taxon>
        <taxon>Alteromonadales</taxon>
        <taxon>Idiomarinaceae</taxon>
        <taxon>Pseudidiomarina</taxon>
    </lineage>
</organism>
<dbReference type="InterPro" id="IPR036291">
    <property type="entry name" value="NAD(P)-bd_dom_sf"/>
</dbReference>
<dbReference type="EMBL" id="FMXN01000012">
    <property type="protein sequence ID" value="SDB47544.1"/>
    <property type="molecule type" value="Genomic_DNA"/>
</dbReference>
<dbReference type="NCBIfam" id="NF006509">
    <property type="entry name" value="PRK08945.1"/>
    <property type="match status" value="1"/>
</dbReference>
<keyword evidence="5" id="KW-1185">Reference proteome</keyword>
<comment type="similarity">
    <text evidence="1">Belongs to the short-chain dehydrogenases/reductases (SDR) family.</text>
</comment>
<evidence type="ECO:0000259" key="3">
    <source>
        <dbReference type="SMART" id="SM00822"/>
    </source>
</evidence>
<gene>
    <name evidence="4" type="ORF">SAMN02927930_01842</name>
</gene>
<dbReference type="InterPro" id="IPR057326">
    <property type="entry name" value="KR_dom"/>
</dbReference>
<dbReference type="PANTHER" id="PTHR42901">
    <property type="entry name" value="ALCOHOL DEHYDROGENASE"/>
    <property type="match status" value="1"/>
</dbReference>
<evidence type="ECO:0000313" key="5">
    <source>
        <dbReference type="Proteomes" id="UP000199626"/>
    </source>
</evidence>
<proteinExistence type="inferred from homology"/>
<sequence>MTAMQIDPKQFEIKPNLLAGKVILVTGAGDGIGRETAKTYAACGATVILLGRTVKKLEAVYDEIVAAGGPEPAIIPLDMKGATKSHYQAMTATIIEQFGKLDGLLQNAGILGVLSPFEHIDHDSWNDIMQINVTAQFMMTQALLPALRKAPQASVIFTSSGVGREGRAFWGPYAVSKFAIEGLAQVMADEYEGSTIRVNVINPGATRTTMRSKAYPAEDPNRLKTPADLMPTYVYLMADDSIGVTKQSINAQ</sequence>
<evidence type="ECO:0000256" key="1">
    <source>
        <dbReference type="ARBA" id="ARBA00006484"/>
    </source>
</evidence>
<dbReference type="AlphaFoldDB" id="A0A1G6DQU5"/>
<dbReference type="GO" id="GO:0016491">
    <property type="term" value="F:oxidoreductase activity"/>
    <property type="evidence" value="ECO:0007669"/>
    <property type="project" value="UniProtKB-KW"/>
</dbReference>
<dbReference type="SMART" id="SM00822">
    <property type="entry name" value="PKS_KR"/>
    <property type="match status" value="1"/>
</dbReference>
<dbReference type="Gene3D" id="3.40.50.720">
    <property type="entry name" value="NAD(P)-binding Rossmann-like Domain"/>
    <property type="match status" value="1"/>
</dbReference>
<dbReference type="SUPFAM" id="SSF51735">
    <property type="entry name" value="NAD(P)-binding Rossmann-fold domains"/>
    <property type="match status" value="1"/>
</dbReference>
<accession>A0A1G6DQU5</accession>
<dbReference type="PROSITE" id="PS00061">
    <property type="entry name" value="ADH_SHORT"/>
    <property type="match status" value="1"/>
</dbReference>
<evidence type="ECO:0000313" key="4">
    <source>
        <dbReference type="EMBL" id="SDB47544.1"/>
    </source>
</evidence>